<sequence>MSSESRGRHNDQKDQLSRDELPTFVHEPKASLKRQELYTEDRPITPMRSTTFYEAHHSELAFKEGKNCSC</sequence>
<name>A0A3S5A9H6_9PLAT</name>
<gene>
    <name evidence="2" type="ORF">PXEA_LOCUS11762</name>
</gene>
<dbReference type="Proteomes" id="UP000784294">
    <property type="component" value="Unassembled WGS sequence"/>
</dbReference>
<accession>A0A3S5A9H6</accession>
<comment type="caution">
    <text evidence="2">The sequence shown here is derived from an EMBL/GenBank/DDBJ whole genome shotgun (WGS) entry which is preliminary data.</text>
</comment>
<evidence type="ECO:0000256" key="1">
    <source>
        <dbReference type="SAM" id="MobiDB-lite"/>
    </source>
</evidence>
<dbReference type="EMBL" id="CAAALY010036494">
    <property type="protein sequence ID" value="VEL18322.1"/>
    <property type="molecule type" value="Genomic_DNA"/>
</dbReference>
<dbReference type="AlphaFoldDB" id="A0A3S5A9H6"/>
<keyword evidence="3" id="KW-1185">Reference proteome</keyword>
<evidence type="ECO:0000313" key="2">
    <source>
        <dbReference type="EMBL" id="VEL18322.1"/>
    </source>
</evidence>
<organism evidence="2 3">
    <name type="scientific">Protopolystoma xenopodis</name>
    <dbReference type="NCBI Taxonomy" id="117903"/>
    <lineage>
        <taxon>Eukaryota</taxon>
        <taxon>Metazoa</taxon>
        <taxon>Spiralia</taxon>
        <taxon>Lophotrochozoa</taxon>
        <taxon>Platyhelminthes</taxon>
        <taxon>Monogenea</taxon>
        <taxon>Polyopisthocotylea</taxon>
        <taxon>Polystomatidea</taxon>
        <taxon>Polystomatidae</taxon>
        <taxon>Protopolystoma</taxon>
    </lineage>
</organism>
<reference evidence="2" key="1">
    <citation type="submission" date="2018-11" db="EMBL/GenBank/DDBJ databases">
        <authorList>
            <consortium name="Pathogen Informatics"/>
        </authorList>
    </citation>
    <scope>NUCLEOTIDE SEQUENCE</scope>
</reference>
<evidence type="ECO:0000313" key="3">
    <source>
        <dbReference type="Proteomes" id="UP000784294"/>
    </source>
</evidence>
<proteinExistence type="predicted"/>
<feature type="region of interest" description="Disordered" evidence="1">
    <location>
        <begin position="1"/>
        <end position="43"/>
    </location>
</feature>
<protein>
    <submittedName>
        <fullName evidence="2">Uncharacterized protein</fullName>
    </submittedName>
</protein>